<dbReference type="EMBL" id="BOOA01000024">
    <property type="protein sequence ID" value="GIH25018.1"/>
    <property type="molecule type" value="Genomic_DNA"/>
</dbReference>
<name>A0A919QCQ4_9ACTN</name>
<feature type="signal peptide" evidence="1">
    <location>
        <begin position="1"/>
        <end position="24"/>
    </location>
</feature>
<dbReference type="RefSeq" id="WP_204041751.1">
    <property type="nucleotide sequence ID" value="NZ_BOOA01000024.1"/>
</dbReference>
<organism evidence="2 3">
    <name type="scientific">Acrocarpospora phusangensis</name>
    <dbReference type="NCBI Taxonomy" id="1070424"/>
    <lineage>
        <taxon>Bacteria</taxon>
        <taxon>Bacillati</taxon>
        <taxon>Actinomycetota</taxon>
        <taxon>Actinomycetes</taxon>
        <taxon>Streptosporangiales</taxon>
        <taxon>Streptosporangiaceae</taxon>
        <taxon>Acrocarpospora</taxon>
    </lineage>
</organism>
<accession>A0A919QCQ4</accession>
<dbReference type="AlphaFoldDB" id="A0A919QCQ4"/>
<keyword evidence="3" id="KW-1185">Reference proteome</keyword>
<evidence type="ECO:0000256" key="1">
    <source>
        <dbReference type="SAM" id="SignalP"/>
    </source>
</evidence>
<proteinExistence type="predicted"/>
<comment type="caution">
    <text evidence="2">The sequence shown here is derived from an EMBL/GenBank/DDBJ whole genome shotgun (WGS) entry which is preliminary data.</text>
</comment>
<reference evidence="2" key="1">
    <citation type="submission" date="2021-01" db="EMBL/GenBank/DDBJ databases">
        <title>Whole genome shotgun sequence of Acrocarpospora phusangensis NBRC 108782.</title>
        <authorList>
            <person name="Komaki H."/>
            <person name="Tamura T."/>
        </authorList>
    </citation>
    <scope>NUCLEOTIDE SEQUENCE</scope>
    <source>
        <strain evidence="2">NBRC 108782</strain>
    </source>
</reference>
<gene>
    <name evidence="2" type="ORF">Aph01nite_33280</name>
</gene>
<keyword evidence="1" id="KW-0732">Signal</keyword>
<evidence type="ECO:0000313" key="3">
    <source>
        <dbReference type="Proteomes" id="UP000640052"/>
    </source>
</evidence>
<evidence type="ECO:0000313" key="2">
    <source>
        <dbReference type="EMBL" id="GIH25018.1"/>
    </source>
</evidence>
<feature type="chain" id="PRO_5038649203" evidence="1">
    <location>
        <begin position="25"/>
        <end position="139"/>
    </location>
</feature>
<sequence>MSKRRIVTGLLVAGAMAGVFGAGAGTANAAAPGYAQLSIVKSGSQWLVTVSGQAPTGSAGNYSFSLYGSDEWFDEHIYWGGRYSRGTTDANGYYSISVKVSGSTLNEDWGGDEVYAKVTHMSYNGKTPVLRSNTVRGSY</sequence>
<protein>
    <submittedName>
        <fullName evidence="2">Uncharacterized protein</fullName>
    </submittedName>
</protein>
<dbReference type="Proteomes" id="UP000640052">
    <property type="component" value="Unassembled WGS sequence"/>
</dbReference>